<dbReference type="PANTHER" id="PTHR10953">
    <property type="entry name" value="UBIQUITIN-ACTIVATING ENZYME E1"/>
    <property type="match status" value="1"/>
</dbReference>
<evidence type="ECO:0000259" key="5">
    <source>
        <dbReference type="Pfam" id="PF00899"/>
    </source>
</evidence>
<comment type="pathway">
    <text evidence="1 4">Protein modification; protein neddylation.</text>
</comment>
<dbReference type="Gene3D" id="3.40.50.720">
    <property type="entry name" value="NAD(P)-binding Rossmann-like Domain"/>
    <property type="match status" value="2"/>
</dbReference>
<name>A0A9P4UPB7_9PEZI</name>
<organism evidence="6 7">
    <name type="scientific">Polychaeton citri CBS 116435</name>
    <dbReference type="NCBI Taxonomy" id="1314669"/>
    <lineage>
        <taxon>Eukaryota</taxon>
        <taxon>Fungi</taxon>
        <taxon>Dikarya</taxon>
        <taxon>Ascomycota</taxon>
        <taxon>Pezizomycotina</taxon>
        <taxon>Dothideomycetes</taxon>
        <taxon>Dothideomycetidae</taxon>
        <taxon>Capnodiales</taxon>
        <taxon>Capnodiaceae</taxon>
        <taxon>Polychaeton</taxon>
    </lineage>
</organism>
<reference evidence="6" key="1">
    <citation type="journal article" date="2020" name="Stud. Mycol.">
        <title>101 Dothideomycetes genomes: a test case for predicting lifestyles and emergence of pathogens.</title>
        <authorList>
            <person name="Haridas S."/>
            <person name="Albert R."/>
            <person name="Binder M."/>
            <person name="Bloem J."/>
            <person name="Labutti K."/>
            <person name="Salamov A."/>
            <person name="Andreopoulos B."/>
            <person name="Baker S."/>
            <person name="Barry K."/>
            <person name="Bills G."/>
            <person name="Bluhm B."/>
            <person name="Cannon C."/>
            <person name="Castanera R."/>
            <person name="Culley D."/>
            <person name="Daum C."/>
            <person name="Ezra D."/>
            <person name="Gonzalez J."/>
            <person name="Henrissat B."/>
            <person name="Kuo A."/>
            <person name="Liang C."/>
            <person name="Lipzen A."/>
            <person name="Lutzoni F."/>
            <person name="Magnuson J."/>
            <person name="Mondo S."/>
            <person name="Nolan M."/>
            <person name="Ohm R."/>
            <person name="Pangilinan J."/>
            <person name="Park H.-J."/>
            <person name="Ramirez L."/>
            <person name="Alfaro M."/>
            <person name="Sun H."/>
            <person name="Tritt A."/>
            <person name="Yoshinaga Y."/>
            <person name="Zwiers L.-H."/>
            <person name="Turgeon B."/>
            <person name="Goodwin S."/>
            <person name="Spatafora J."/>
            <person name="Crous P."/>
            <person name="Grigoriev I."/>
        </authorList>
    </citation>
    <scope>NUCLEOTIDE SEQUENCE</scope>
    <source>
        <strain evidence="6">CBS 116435</strain>
    </source>
</reference>
<dbReference type="InterPro" id="IPR000594">
    <property type="entry name" value="ThiF_NAD_FAD-bd"/>
</dbReference>
<dbReference type="OrthoDB" id="1708823at2759"/>
<evidence type="ECO:0000313" key="7">
    <source>
        <dbReference type="Proteomes" id="UP000799441"/>
    </source>
</evidence>
<sequence length="568" mass="62033">MATKRPSTPPPLHQLPTAKEKKYDRQLRLWGASGQEALEDTHILLINNGPGIAGVETLKNLVLPGVGHFTILDPALVSHADLGVNFFLDDTSLGRFRAEETVKLLMELNPDVKGSAVTEPLESFVTRKDSLLPYTLILVAAPIDPSLLDVIQNHAQEVAVPTFYMHSVGFYAHCSVCLPSDFPIVDTHPDPETTSDLRLLSPWPALLEFAKEMAQDVDLMPAEQKAHVPYICLLLHYLDRWKSEHNGQPPQNYKEKTEFRDVVRAGDFNEENFDEAVAAVLKSLNPPTPPSTVRDILATTTSMPPSARTSFWVIAQAVQHFYTSHGQLPLPGGVPDMKAKSNDYIRLQTIYRDKARSDCAEVLGTVREIEQEIGQSNSLAISESEVEAFCKGAAHIALVRGRPFHIVQPGGIASFGDRAKALAVDLSNPESLTPLYISFLAWDQFLATHKSKASESGGEAPRVPGASDLELEGDVEKLTGIAQTMIDNLIRAAGATLEDPDYSISKQNTASICLELTRAGGGELHNVASLLGGMVAQEVIKVITRQYVPIDNTLLFDGVSSRSQVIKV</sequence>
<dbReference type="InterPro" id="IPR030667">
    <property type="entry name" value="APP-BP1"/>
</dbReference>
<evidence type="ECO:0000256" key="2">
    <source>
        <dbReference type="ARBA" id="ARBA00006868"/>
    </source>
</evidence>
<protein>
    <recommendedName>
        <fullName evidence="4">NEDD8-activating enzyme E1 regulatory subunit</fullName>
    </recommendedName>
</protein>
<gene>
    <name evidence="6" type="ORF">K431DRAFT_285713</name>
</gene>
<proteinExistence type="inferred from homology"/>
<dbReference type="InterPro" id="IPR045886">
    <property type="entry name" value="ThiF/MoeB/HesA"/>
</dbReference>
<comment type="caution">
    <text evidence="6">The sequence shown here is derived from an EMBL/GenBank/DDBJ whole genome shotgun (WGS) entry which is preliminary data.</text>
</comment>
<dbReference type="Proteomes" id="UP000799441">
    <property type="component" value="Unassembled WGS sequence"/>
</dbReference>
<evidence type="ECO:0000256" key="4">
    <source>
        <dbReference type="PIRNR" id="PIRNR039099"/>
    </source>
</evidence>
<dbReference type="GO" id="GO:0045116">
    <property type="term" value="P:protein neddylation"/>
    <property type="evidence" value="ECO:0007669"/>
    <property type="project" value="UniProtKB-UniRule"/>
</dbReference>
<evidence type="ECO:0000313" key="6">
    <source>
        <dbReference type="EMBL" id="KAF2720613.1"/>
    </source>
</evidence>
<dbReference type="GO" id="GO:0019781">
    <property type="term" value="F:NEDD8 activating enzyme activity"/>
    <property type="evidence" value="ECO:0007669"/>
    <property type="project" value="UniProtKB-UniRule"/>
</dbReference>
<dbReference type="PIRSF" id="PIRSF039099">
    <property type="entry name" value="APP-BP1"/>
    <property type="match status" value="1"/>
</dbReference>
<dbReference type="InterPro" id="IPR035985">
    <property type="entry name" value="Ubiquitin-activating_enz"/>
</dbReference>
<keyword evidence="3 4" id="KW-0833">Ubl conjugation pathway</keyword>
<comment type="function">
    <text evidence="4">Regulatory subunit of the dimeric UBA3-ULA1 E1 enzyme.</text>
</comment>
<accession>A0A9P4UPB7</accession>
<comment type="similarity">
    <text evidence="2 4">Belongs to the ubiquitin-activating E1 family. ULA1 subfamily.</text>
</comment>
<dbReference type="SUPFAM" id="SSF69572">
    <property type="entry name" value="Activating enzymes of the ubiquitin-like proteins"/>
    <property type="match status" value="1"/>
</dbReference>
<dbReference type="EMBL" id="MU003798">
    <property type="protein sequence ID" value="KAF2720613.1"/>
    <property type="molecule type" value="Genomic_DNA"/>
</dbReference>
<dbReference type="PANTHER" id="PTHR10953:SF29">
    <property type="entry name" value="NEDD8-ACTIVATING ENZYME E1 REGULATORY SUBUNIT"/>
    <property type="match status" value="1"/>
</dbReference>
<evidence type="ECO:0000256" key="1">
    <source>
        <dbReference type="ARBA" id="ARBA00005032"/>
    </source>
</evidence>
<dbReference type="AlphaFoldDB" id="A0A9P4UPB7"/>
<keyword evidence="7" id="KW-1185">Reference proteome</keyword>
<evidence type="ECO:0000256" key="3">
    <source>
        <dbReference type="ARBA" id="ARBA00022786"/>
    </source>
</evidence>
<dbReference type="GO" id="GO:0005737">
    <property type="term" value="C:cytoplasm"/>
    <property type="evidence" value="ECO:0007669"/>
    <property type="project" value="TreeGrafter"/>
</dbReference>
<dbReference type="Pfam" id="PF00899">
    <property type="entry name" value="ThiF"/>
    <property type="match status" value="1"/>
</dbReference>
<feature type="domain" description="THIF-type NAD/FAD binding fold" evidence="5">
    <location>
        <begin position="23"/>
        <end position="566"/>
    </location>
</feature>